<dbReference type="PANTHER" id="PTHR31247:SF5">
    <property type="entry name" value="DUF4203 DOMAIN-CONTAINING PROTEIN"/>
    <property type="match status" value="1"/>
</dbReference>
<dbReference type="AlphaFoldDB" id="A0A9N8VFP8"/>
<dbReference type="EMBL" id="CAJVPS010000083">
    <property type="protein sequence ID" value="CAG8449666.1"/>
    <property type="molecule type" value="Genomic_DNA"/>
</dbReference>
<dbReference type="Proteomes" id="UP000789508">
    <property type="component" value="Unassembled WGS sequence"/>
</dbReference>
<feature type="signal peptide" evidence="8">
    <location>
        <begin position="1"/>
        <end position="27"/>
    </location>
</feature>
<evidence type="ECO:0000256" key="3">
    <source>
        <dbReference type="ARBA" id="ARBA00022692"/>
    </source>
</evidence>
<accession>A0A9N8VFP8</accession>
<evidence type="ECO:0000256" key="7">
    <source>
        <dbReference type="SAM" id="Phobius"/>
    </source>
</evidence>
<evidence type="ECO:0000313" key="11">
    <source>
        <dbReference type="Proteomes" id="UP000789508"/>
    </source>
</evidence>
<comment type="caution">
    <text evidence="10">The sequence shown here is derived from an EMBL/GenBank/DDBJ whole genome shotgun (WGS) entry which is preliminary data.</text>
</comment>
<evidence type="ECO:0000256" key="5">
    <source>
        <dbReference type="ARBA" id="ARBA00023136"/>
    </source>
</evidence>
<feature type="transmembrane region" description="Helical" evidence="7">
    <location>
        <begin position="47"/>
        <end position="68"/>
    </location>
</feature>
<gene>
    <name evidence="10" type="ORF">ALEPTO_LOCUS922</name>
</gene>
<evidence type="ECO:0000256" key="8">
    <source>
        <dbReference type="SAM" id="SignalP"/>
    </source>
</evidence>
<keyword evidence="8" id="KW-0732">Signal</keyword>
<evidence type="ECO:0000256" key="2">
    <source>
        <dbReference type="ARBA" id="ARBA00006244"/>
    </source>
</evidence>
<feature type="domain" description="TM7S3/TM198-like" evidence="9">
    <location>
        <begin position="55"/>
        <end position="250"/>
    </location>
</feature>
<dbReference type="GO" id="GO:0005886">
    <property type="term" value="C:plasma membrane"/>
    <property type="evidence" value="ECO:0007669"/>
    <property type="project" value="TreeGrafter"/>
</dbReference>
<evidence type="ECO:0000256" key="1">
    <source>
        <dbReference type="ARBA" id="ARBA00004141"/>
    </source>
</evidence>
<organism evidence="10 11">
    <name type="scientific">Ambispora leptoticha</name>
    <dbReference type="NCBI Taxonomy" id="144679"/>
    <lineage>
        <taxon>Eukaryota</taxon>
        <taxon>Fungi</taxon>
        <taxon>Fungi incertae sedis</taxon>
        <taxon>Mucoromycota</taxon>
        <taxon>Glomeromycotina</taxon>
        <taxon>Glomeromycetes</taxon>
        <taxon>Archaeosporales</taxon>
        <taxon>Ambisporaceae</taxon>
        <taxon>Ambispora</taxon>
    </lineage>
</organism>
<sequence length="289" mass="32464">MNKLNSQILKIFFCLLLCTSSILEALASPIERRDASNSQNPDNGSKITVHTTIVGIILIIVGIIYCFYGRKHYRLTMFLLGYYIGALITWIILTNFEPQHYRAVVSTIILIISLVVGLIVGLLTMCCADLAIWALGGLGGYAFALFLLAFADNGIIHSHAVRAIFIVIFVVAGVILMMFFKNTVIILATAFIGAYSIMLGIDMFARTGFKESVRSFMDGQHDVVYHATTEVYLMLAALFILFVLGTIYQWNYHRHGHFGYHKNESAAPSTTGDTNNRWNEWRRKFGRRS</sequence>
<keyword evidence="5 7" id="KW-0472">Membrane</keyword>
<name>A0A9N8VFP8_9GLOM</name>
<feature type="transmembrane region" description="Helical" evidence="7">
    <location>
        <begin position="99"/>
        <end position="123"/>
    </location>
</feature>
<evidence type="ECO:0000256" key="6">
    <source>
        <dbReference type="ARBA" id="ARBA00049737"/>
    </source>
</evidence>
<evidence type="ECO:0000259" key="9">
    <source>
        <dbReference type="Pfam" id="PF13886"/>
    </source>
</evidence>
<dbReference type="PANTHER" id="PTHR31247">
    <property type="entry name" value="TRANSMEMBRANE PROTEIN 198 FAMILY MEMBER"/>
    <property type="match status" value="1"/>
</dbReference>
<protein>
    <recommendedName>
        <fullName evidence="6">Transmembrane protein 198</fullName>
    </recommendedName>
</protein>
<feature type="transmembrane region" description="Helical" evidence="7">
    <location>
        <begin position="130"/>
        <end position="151"/>
    </location>
</feature>
<comment type="subcellular location">
    <subcellularLocation>
        <location evidence="1">Membrane</location>
        <topology evidence="1">Multi-pass membrane protein</topology>
    </subcellularLocation>
</comment>
<dbReference type="Pfam" id="PF13886">
    <property type="entry name" value="TM7S3_TM198"/>
    <property type="match status" value="1"/>
</dbReference>
<proteinExistence type="inferred from homology"/>
<dbReference type="InterPro" id="IPR040236">
    <property type="entry name" value="TMEM198"/>
</dbReference>
<feature type="transmembrane region" description="Helical" evidence="7">
    <location>
        <begin position="163"/>
        <end position="180"/>
    </location>
</feature>
<comment type="similarity">
    <text evidence="2">Belongs to the TMEM198 family.</text>
</comment>
<dbReference type="OrthoDB" id="102260at2759"/>
<keyword evidence="3 7" id="KW-0812">Transmembrane</keyword>
<feature type="chain" id="PRO_5040230036" description="Transmembrane protein 198" evidence="8">
    <location>
        <begin position="28"/>
        <end position="289"/>
    </location>
</feature>
<dbReference type="InterPro" id="IPR025256">
    <property type="entry name" value="TM7S3/TM198-like_dom"/>
</dbReference>
<keyword evidence="11" id="KW-1185">Reference proteome</keyword>
<keyword evidence="4 7" id="KW-1133">Transmembrane helix</keyword>
<reference evidence="10" key="1">
    <citation type="submission" date="2021-06" db="EMBL/GenBank/DDBJ databases">
        <authorList>
            <person name="Kallberg Y."/>
            <person name="Tangrot J."/>
            <person name="Rosling A."/>
        </authorList>
    </citation>
    <scope>NUCLEOTIDE SEQUENCE</scope>
    <source>
        <strain evidence="10">FL130A</strain>
    </source>
</reference>
<evidence type="ECO:0000313" key="10">
    <source>
        <dbReference type="EMBL" id="CAG8449666.1"/>
    </source>
</evidence>
<evidence type="ECO:0000256" key="4">
    <source>
        <dbReference type="ARBA" id="ARBA00022989"/>
    </source>
</evidence>
<feature type="transmembrane region" description="Helical" evidence="7">
    <location>
        <begin position="75"/>
        <end position="93"/>
    </location>
</feature>
<feature type="transmembrane region" description="Helical" evidence="7">
    <location>
        <begin position="185"/>
        <end position="205"/>
    </location>
</feature>
<feature type="transmembrane region" description="Helical" evidence="7">
    <location>
        <begin position="225"/>
        <end position="248"/>
    </location>
</feature>